<feature type="domain" description="Glycoside hydrolase 131 catalytic N-terminal" evidence="2">
    <location>
        <begin position="63"/>
        <end position="279"/>
    </location>
</feature>
<feature type="signal peptide" evidence="1">
    <location>
        <begin position="1"/>
        <end position="16"/>
    </location>
</feature>
<evidence type="ECO:0000313" key="3">
    <source>
        <dbReference type="EMBL" id="KAK7512823.1"/>
    </source>
</evidence>
<dbReference type="Gene3D" id="2.60.120.1160">
    <property type="match status" value="1"/>
</dbReference>
<comment type="caution">
    <text evidence="3">The sequence shown here is derived from an EMBL/GenBank/DDBJ whole genome shotgun (WGS) entry which is preliminary data.</text>
</comment>
<evidence type="ECO:0000256" key="1">
    <source>
        <dbReference type="SAM" id="SignalP"/>
    </source>
</evidence>
<organism evidence="3 4">
    <name type="scientific">Phyllosticta citriasiana</name>
    <dbReference type="NCBI Taxonomy" id="595635"/>
    <lineage>
        <taxon>Eukaryota</taxon>
        <taxon>Fungi</taxon>
        <taxon>Dikarya</taxon>
        <taxon>Ascomycota</taxon>
        <taxon>Pezizomycotina</taxon>
        <taxon>Dothideomycetes</taxon>
        <taxon>Dothideomycetes incertae sedis</taxon>
        <taxon>Botryosphaeriales</taxon>
        <taxon>Phyllostictaceae</taxon>
        <taxon>Phyllosticta</taxon>
    </lineage>
</organism>
<protein>
    <recommendedName>
        <fullName evidence="2">Glycoside hydrolase 131 catalytic N-terminal domain-containing protein</fullName>
    </recommendedName>
</protein>
<accession>A0ABR1KFJ0</accession>
<proteinExistence type="predicted"/>
<evidence type="ECO:0000259" key="2">
    <source>
        <dbReference type="Pfam" id="PF18271"/>
    </source>
</evidence>
<reference evidence="3 4" key="1">
    <citation type="submission" date="2024-04" db="EMBL/GenBank/DDBJ databases">
        <title>Phyllosticta paracitricarpa is synonymous to the EU quarantine fungus P. citricarpa based on phylogenomic analyses.</title>
        <authorList>
            <consortium name="Lawrence Berkeley National Laboratory"/>
            <person name="Van Ingen-Buijs V.A."/>
            <person name="Van Westerhoven A.C."/>
            <person name="Haridas S."/>
            <person name="Skiadas P."/>
            <person name="Martin F."/>
            <person name="Groenewald J.Z."/>
            <person name="Crous P.W."/>
            <person name="Seidl M.F."/>
        </authorList>
    </citation>
    <scope>NUCLEOTIDE SEQUENCE [LARGE SCALE GENOMIC DNA]</scope>
    <source>
        <strain evidence="3 4">CBS 123371</strain>
    </source>
</reference>
<gene>
    <name evidence="3" type="ORF">IWZ03DRAFT_362042</name>
</gene>
<evidence type="ECO:0000313" key="4">
    <source>
        <dbReference type="Proteomes" id="UP001363622"/>
    </source>
</evidence>
<name>A0ABR1KFJ0_9PEZI</name>
<sequence>MYNKALLLALAGNALGNLLWDGSFNDISSSKDLDKCDQSCGSAQSGSSGSVSASAQVNIKVDVSYKWYIKGSETTDKYVELSDKYKNEADTTCKQGAKLTVDSTSKFENKEALRTELVAQQKPQEKKPSLNKGKVAHHFSFKHGKENAPDTSLEHQLCYFDSGLTEMKYGCGSGEQADCASGNKMKWHVEGESKWEEELKEEEWHNCVYEIDYDKKEVSLWHSKEGEEMRQVSGPHKCNKCESNGKDWHVGVAVQPRQGKTLEQGKKEEWYVSGCYVEEGGEFTKKPVSNLSQ</sequence>
<dbReference type="InterPro" id="IPR041524">
    <property type="entry name" value="GH131_N"/>
</dbReference>
<keyword evidence="1" id="KW-0732">Signal</keyword>
<feature type="chain" id="PRO_5045830246" description="Glycoside hydrolase 131 catalytic N-terminal domain-containing protein" evidence="1">
    <location>
        <begin position="17"/>
        <end position="293"/>
    </location>
</feature>
<dbReference type="EMBL" id="JBBPHU010000010">
    <property type="protein sequence ID" value="KAK7512823.1"/>
    <property type="molecule type" value="Genomic_DNA"/>
</dbReference>
<dbReference type="Proteomes" id="UP001363622">
    <property type="component" value="Unassembled WGS sequence"/>
</dbReference>
<dbReference type="PANTHER" id="PTHR34612:SF6">
    <property type="entry name" value="GLYCOSIDE HYDROLASE 131 CATALYTIC N-TERMINAL DOMAIN-CONTAINING PROTEIN"/>
    <property type="match status" value="1"/>
</dbReference>
<dbReference type="Pfam" id="PF18271">
    <property type="entry name" value="GH131_N"/>
    <property type="match status" value="1"/>
</dbReference>
<dbReference type="PANTHER" id="PTHR34612">
    <property type="entry name" value="GH131_N DOMAIN-CONTAINING PROTEIN"/>
    <property type="match status" value="1"/>
</dbReference>
<keyword evidence="4" id="KW-1185">Reference proteome</keyword>